<gene>
    <name evidence="1" type="ORF">SUH3_14710</name>
</gene>
<accession>A0A073J4J4</accession>
<proteinExistence type="predicted"/>
<dbReference type="OrthoDB" id="7347529at2"/>
<evidence type="ECO:0000313" key="2">
    <source>
        <dbReference type="Proteomes" id="UP000027746"/>
    </source>
</evidence>
<comment type="caution">
    <text evidence="1">The sequence shown here is derived from an EMBL/GenBank/DDBJ whole genome shotgun (WGS) entry which is preliminary data.</text>
</comment>
<organism evidence="1 2">
    <name type="scientific">Pseudosulfitobacter pseudonitzschiae</name>
    <dbReference type="NCBI Taxonomy" id="1402135"/>
    <lineage>
        <taxon>Bacteria</taxon>
        <taxon>Pseudomonadati</taxon>
        <taxon>Pseudomonadota</taxon>
        <taxon>Alphaproteobacteria</taxon>
        <taxon>Rhodobacterales</taxon>
        <taxon>Roseobacteraceae</taxon>
        <taxon>Pseudosulfitobacter</taxon>
    </lineage>
</organism>
<dbReference type="RefSeq" id="WP_037924081.1">
    <property type="nucleotide sequence ID" value="NZ_CP054599.1"/>
</dbReference>
<dbReference type="AlphaFoldDB" id="A0A073J4J4"/>
<protein>
    <recommendedName>
        <fullName evidence="3">Glycolipid-binding protein</fullName>
    </recommendedName>
</protein>
<dbReference type="InterPro" id="IPR009467">
    <property type="entry name" value="Glycolipid-bd_prot_put"/>
</dbReference>
<dbReference type="SUPFAM" id="SSF159275">
    <property type="entry name" value="PA1994-like"/>
    <property type="match status" value="1"/>
</dbReference>
<dbReference type="GeneID" id="68869078"/>
<keyword evidence="2" id="KW-1185">Reference proteome</keyword>
<dbReference type="EMBL" id="JAMD01000003">
    <property type="protein sequence ID" value="KEJ96606.1"/>
    <property type="molecule type" value="Genomic_DNA"/>
</dbReference>
<dbReference type="Pfam" id="PF06475">
    <property type="entry name" value="Glycolipid_bind"/>
    <property type="match status" value="1"/>
</dbReference>
<sequence>MTIRDPFTIWWDRLDISGTDACRISQHVAGWTLEGTAIFAAPETSCLHYRLDCAPDWTTTQATVTGWTGRLDKQLHIVRRPQGWTCNGAPVAGASGLLDVDLGFTPASNTNAIRRLDLRIRDSAETTALWLDTEDWTLKPLHQVYTRTGQNSYDYASPLHGYRATLITDDFGVVQTYPDLWQAR</sequence>
<name>A0A073J4J4_9RHOB</name>
<dbReference type="Proteomes" id="UP000027746">
    <property type="component" value="Unassembled WGS sequence"/>
</dbReference>
<evidence type="ECO:0008006" key="3">
    <source>
        <dbReference type="Google" id="ProtNLM"/>
    </source>
</evidence>
<evidence type="ECO:0000313" key="1">
    <source>
        <dbReference type="EMBL" id="KEJ96606.1"/>
    </source>
</evidence>
<reference evidence="1 2" key="1">
    <citation type="submission" date="2014-01" db="EMBL/GenBank/DDBJ databases">
        <title>Sulfitobacter sp. H3 (MCCC 1A00686) Genome Sequencing.</title>
        <authorList>
            <person name="Lai Q."/>
            <person name="Hong Z."/>
        </authorList>
    </citation>
    <scope>NUCLEOTIDE SEQUENCE [LARGE SCALE GENOMIC DNA]</scope>
    <source>
        <strain evidence="1 2">H3</strain>
    </source>
</reference>